<evidence type="ECO:0000313" key="3">
    <source>
        <dbReference type="Proteomes" id="UP001278766"/>
    </source>
</evidence>
<comment type="caution">
    <text evidence="2">The sequence shown here is derived from an EMBL/GenBank/DDBJ whole genome shotgun (WGS) entry which is preliminary data.</text>
</comment>
<dbReference type="GeneID" id="87845435"/>
<feature type="compositionally biased region" description="Basic and acidic residues" evidence="1">
    <location>
        <begin position="213"/>
        <end position="226"/>
    </location>
</feature>
<name>A0AAE0LMU6_9PEZI</name>
<dbReference type="AlphaFoldDB" id="A0AAE0LMU6"/>
<accession>A0AAE0LMU6</accession>
<reference evidence="2" key="1">
    <citation type="journal article" date="2023" name="Mol. Phylogenet. Evol.">
        <title>Genome-scale phylogeny and comparative genomics of the fungal order Sordariales.</title>
        <authorList>
            <person name="Hensen N."/>
            <person name="Bonometti L."/>
            <person name="Westerberg I."/>
            <person name="Brannstrom I.O."/>
            <person name="Guillou S."/>
            <person name="Cros-Aarteil S."/>
            <person name="Calhoun S."/>
            <person name="Haridas S."/>
            <person name="Kuo A."/>
            <person name="Mondo S."/>
            <person name="Pangilinan J."/>
            <person name="Riley R."/>
            <person name="LaButti K."/>
            <person name="Andreopoulos B."/>
            <person name="Lipzen A."/>
            <person name="Chen C."/>
            <person name="Yan M."/>
            <person name="Daum C."/>
            <person name="Ng V."/>
            <person name="Clum A."/>
            <person name="Steindorff A."/>
            <person name="Ohm R.A."/>
            <person name="Martin F."/>
            <person name="Silar P."/>
            <person name="Natvig D.O."/>
            <person name="Lalanne C."/>
            <person name="Gautier V."/>
            <person name="Ament-Velasquez S.L."/>
            <person name="Kruys A."/>
            <person name="Hutchinson M.I."/>
            <person name="Powell A.J."/>
            <person name="Barry K."/>
            <person name="Miller A.N."/>
            <person name="Grigoriev I.V."/>
            <person name="Debuchy R."/>
            <person name="Gladieux P."/>
            <person name="Hiltunen Thoren M."/>
            <person name="Johannesson H."/>
        </authorList>
    </citation>
    <scope>NUCLEOTIDE SEQUENCE</scope>
    <source>
        <strain evidence="2">CBS 168.71</strain>
    </source>
</reference>
<dbReference type="Proteomes" id="UP001278766">
    <property type="component" value="Unassembled WGS sequence"/>
</dbReference>
<keyword evidence="3" id="KW-1185">Reference proteome</keyword>
<reference evidence="2" key="2">
    <citation type="submission" date="2023-06" db="EMBL/GenBank/DDBJ databases">
        <authorList>
            <consortium name="Lawrence Berkeley National Laboratory"/>
            <person name="Haridas S."/>
            <person name="Hensen N."/>
            <person name="Bonometti L."/>
            <person name="Westerberg I."/>
            <person name="Brannstrom I.O."/>
            <person name="Guillou S."/>
            <person name="Cros-Aarteil S."/>
            <person name="Calhoun S."/>
            <person name="Kuo A."/>
            <person name="Mondo S."/>
            <person name="Pangilinan J."/>
            <person name="Riley R."/>
            <person name="Labutti K."/>
            <person name="Andreopoulos B."/>
            <person name="Lipzen A."/>
            <person name="Chen C."/>
            <person name="Yanf M."/>
            <person name="Daum C."/>
            <person name="Ng V."/>
            <person name="Clum A."/>
            <person name="Steindorff A."/>
            <person name="Ohm R."/>
            <person name="Martin F."/>
            <person name="Silar P."/>
            <person name="Natvig D."/>
            <person name="Lalanne C."/>
            <person name="Gautier V."/>
            <person name="Ament-Velasquez S.L."/>
            <person name="Kruys A."/>
            <person name="Hutchinson M.I."/>
            <person name="Powell A.J."/>
            <person name="Barry K."/>
            <person name="Miller A.N."/>
            <person name="Grigoriev I.V."/>
            <person name="Debuchy R."/>
            <person name="Gladieux P."/>
            <person name="Thoren M.H."/>
            <person name="Johannesson H."/>
        </authorList>
    </citation>
    <scope>NUCLEOTIDE SEQUENCE</scope>
    <source>
        <strain evidence="2">CBS 168.71</strain>
    </source>
</reference>
<evidence type="ECO:0000313" key="2">
    <source>
        <dbReference type="EMBL" id="KAK3290494.1"/>
    </source>
</evidence>
<protein>
    <submittedName>
        <fullName evidence="2">Uncharacterized protein</fullName>
    </submittedName>
</protein>
<dbReference type="RefSeq" id="XP_062654008.1">
    <property type="nucleotide sequence ID" value="XM_062808487.1"/>
</dbReference>
<feature type="region of interest" description="Disordered" evidence="1">
    <location>
        <begin position="213"/>
        <end position="236"/>
    </location>
</feature>
<organism evidence="2 3">
    <name type="scientific">Chaetomium fimeti</name>
    <dbReference type="NCBI Taxonomy" id="1854472"/>
    <lineage>
        <taxon>Eukaryota</taxon>
        <taxon>Fungi</taxon>
        <taxon>Dikarya</taxon>
        <taxon>Ascomycota</taxon>
        <taxon>Pezizomycotina</taxon>
        <taxon>Sordariomycetes</taxon>
        <taxon>Sordariomycetidae</taxon>
        <taxon>Sordariales</taxon>
        <taxon>Chaetomiaceae</taxon>
        <taxon>Chaetomium</taxon>
    </lineage>
</organism>
<dbReference type="EMBL" id="JAUEPN010000013">
    <property type="protein sequence ID" value="KAK3290494.1"/>
    <property type="molecule type" value="Genomic_DNA"/>
</dbReference>
<evidence type="ECO:0000256" key="1">
    <source>
        <dbReference type="SAM" id="MobiDB-lite"/>
    </source>
</evidence>
<proteinExistence type="predicted"/>
<gene>
    <name evidence="2" type="ORF">B0H64DRAFT_59814</name>
</gene>
<sequence length="236" mass="25353">MPSIEGEWSGSFSYPDGTKRDWSFTLEETTDNTIFRGTGTESRGDFNITACQTIPADGGSTFNFVQIYESIWVGQVWTYRGTLSDDGNTLSGEWYGSPVDGRSRVGPFTGRVAPWTVMRGPISPLAGSWSGEFSYPDGTSKSLTLNIPAFTVGAKFKGTGTEGSGAAFSIEGTGVMNVTSAKGGFSWTQTFDSPCDGQVWFCDGVLNADGNEIKGSWHDSSNDSRQRSAGFVLKRA</sequence>